<proteinExistence type="predicted"/>
<evidence type="ECO:0000256" key="1">
    <source>
        <dbReference type="SAM" id="MobiDB-lite"/>
    </source>
</evidence>
<sequence length="78" mass="8887">MDDQTLHWQSQNSTTPQSKCGRELIEHQKLGLSVHLFVRENKLRNGKAAPFTYFGPVEYKSHEGSSPMSVIFRLNPAD</sequence>
<feature type="domain" description="DUF3427" evidence="2">
    <location>
        <begin position="2"/>
        <end position="63"/>
    </location>
</feature>
<accession>A0ABT8VW21</accession>
<reference evidence="3" key="1">
    <citation type="submission" date="2023-07" db="EMBL/GenBank/DDBJ databases">
        <title>Marinobacter sp. chi1 genome sequencing and assembly.</title>
        <authorList>
            <person name="Park S."/>
        </authorList>
    </citation>
    <scope>NUCLEOTIDE SEQUENCE</scope>
    <source>
        <strain evidence="3">Chi1</strain>
    </source>
</reference>
<keyword evidence="4" id="KW-1185">Reference proteome</keyword>
<feature type="region of interest" description="Disordered" evidence="1">
    <location>
        <begin position="1"/>
        <end position="20"/>
    </location>
</feature>
<feature type="compositionally biased region" description="Polar residues" evidence="1">
    <location>
        <begin position="1"/>
        <end position="18"/>
    </location>
</feature>
<evidence type="ECO:0000259" key="2">
    <source>
        <dbReference type="Pfam" id="PF11907"/>
    </source>
</evidence>
<dbReference type="EMBL" id="JAUMIS010000001">
    <property type="protein sequence ID" value="MDO3720164.1"/>
    <property type="molecule type" value="Genomic_DNA"/>
</dbReference>
<organism evidence="3 4">
    <name type="scientific">Marinobacter suaedae</name>
    <dbReference type="NCBI Taxonomy" id="3057675"/>
    <lineage>
        <taxon>Bacteria</taxon>
        <taxon>Pseudomonadati</taxon>
        <taxon>Pseudomonadota</taxon>
        <taxon>Gammaproteobacteria</taxon>
        <taxon>Pseudomonadales</taxon>
        <taxon>Marinobacteraceae</taxon>
        <taxon>Marinobacter</taxon>
    </lineage>
</organism>
<dbReference type="Proteomes" id="UP001168640">
    <property type="component" value="Unassembled WGS sequence"/>
</dbReference>
<evidence type="ECO:0000313" key="4">
    <source>
        <dbReference type="Proteomes" id="UP001168640"/>
    </source>
</evidence>
<dbReference type="Pfam" id="PF11907">
    <property type="entry name" value="DUF3427"/>
    <property type="match status" value="1"/>
</dbReference>
<dbReference type="InterPro" id="IPR021835">
    <property type="entry name" value="DUF3427"/>
</dbReference>
<protein>
    <submittedName>
        <fullName evidence="3">DUF3427 domain-containing protein</fullName>
    </submittedName>
</protein>
<evidence type="ECO:0000313" key="3">
    <source>
        <dbReference type="EMBL" id="MDO3720164.1"/>
    </source>
</evidence>
<gene>
    <name evidence="3" type="ORF">QVZ43_00415</name>
</gene>
<name>A0ABT8VW21_9GAMM</name>
<comment type="caution">
    <text evidence="3">The sequence shown here is derived from an EMBL/GenBank/DDBJ whole genome shotgun (WGS) entry which is preliminary data.</text>
</comment>